<organism evidence="6 7">
    <name type="scientific">Streptomyces spiralis</name>
    <dbReference type="NCBI Taxonomy" id="66376"/>
    <lineage>
        <taxon>Bacteria</taxon>
        <taxon>Bacillati</taxon>
        <taxon>Actinomycetota</taxon>
        <taxon>Actinomycetes</taxon>
        <taxon>Kitasatosporales</taxon>
        <taxon>Streptomycetaceae</taxon>
        <taxon>Streptomyces</taxon>
    </lineage>
</organism>
<dbReference type="Gene3D" id="3.30.70.2450">
    <property type="match status" value="1"/>
</dbReference>
<gene>
    <name evidence="6" type="primary">mhpA</name>
    <name evidence="6" type="ORF">GCM10014715_09030</name>
</gene>
<evidence type="ECO:0000256" key="3">
    <source>
        <dbReference type="ARBA" id="ARBA00022827"/>
    </source>
</evidence>
<comment type="cofactor">
    <cofactor evidence="1">
        <name>FAD</name>
        <dbReference type="ChEBI" id="CHEBI:57692"/>
    </cofactor>
</comment>
<dbReference type="Gene3D" id="3.40.30.120">
    <property type="match status" value="1"/>
</dbReference>
<dbReference type="PANTHER" id="PTHR43004">
    <property type="entry name" value="TRK SYSTEM POTASSIUM UPTAKE PROTEIN"/>
    <property type="match status" value="1"/>
</dbReference>
<protein>
    <submittedName>
        <fullName evidence="6">3-(3-hydroxyphenyl)propionate hydroxylase</fullName>
    </submittedName>
</protein>
<dbReference type="InterPro" id="IPR050641">
    <property type="entry name" value="RIFMO-like"/>
</dbReference>
<reference evidence="6" key="1">
    <citation type="journal article" date="2014" name="Int. J. Syst. Evol. Microbiol.">
        <title>Complete genome sequence of Corynebacterium casei LMG S-19264T (=DSM 44701T), isolated from a smear-ripened cheese.</title>
        <authorList>
            <consortium name="US DOE Joint Genome Institute (JGI-PGF)"/>
            <person name="Walter F."/>
            <person name="Albersmeier A."/>
            <person name="Kalinowski J."/>
            <person name="Ruckert C."/>
        </authorList>
    </citation>
    <scope>NUCLEOTIDE SEQUENCE</scope>
    <source>
        <strain evidence="6">JCM 3302</strain>
    </source>
</reference>
<evidence type="ECO:0000313" key="7">
    <source>
        <dbReference type="Proteomes" id="UP000641386"/>
    </source>
</evidence>
<comment type="caution">
    <text evidence="6">The sequence shown here is derived from an EMBL/GenBank/DDBJ whole genome shotgun (WGS) entry which is preliminary data.</text>
</comment>
<dbReference type="AlphaFoldDB" id="A0A918ZM30"/>
<evidence type="ECO:0000256" key="4">
    <source>
        <dbReference type="SAM" id="MobiDB-lite"/>
    </source>
</evidence>
<dbReference type="GO" id="GO:0016709">
    <property type="term" value="F:oxidoreductase activity, acting on paired donors, with incorporation or reduction of molecular oxygen, NAD(P)H as one donor, and incorporation of one atom of oxygen"/>
    <property type="evidence" value="ECO:0007669"/>
    <property type="project" value="UniProtKB-ARBA"/>
</dbReference>
<dbReference type="EMBL" id="BNBC01000003">
    <property type="protein sequence ID" value="GHE58203.1"/>
    <property type="molecule type" value="Genomic_DNA"/>
</dbReference>
<dbReference type="GO" id="GO:0071949">
    <property type="term" value="F:FAD binding"/>
    <property type="evidence" value="ECO:0007669"/>
    <property type="project" value="InterPro"/>
</dbReference>
<feature type="compositionally biased region" description="Acidic residues" evidence="4">
    <location>
        <begin position="407"/>
        <end position="416"/>
    </location>
</feature>
<reference evidence="6" key="2">
    <citation type="submission" date="2020-09" db="EMBL/GenBank/DDBJ databases">
        <authorList>
            <person name="Sun Q."/>
            <person name="Ohkuma M."/>
        </authorList>
    </citation>
    <scope>NUCLEOTIDE SEQUENCE</scope>
    <source>
        <strain evidence="6">JCM 3302</strain>
    </source>
</reference>
<feature type="domain" description="FAD-binding" evidence="5">
    <location>
        <begin position="12"/>
        <end position="352"/>
    </location>
</feature>
<feature type="region of interest" description="Disordered" evidence="4">
    <location>
        <begin position="404"/>
        <end position="430"/>
    </location>
</feature>
<evidence type="ECO:0000259" key="5">
    <source>
        <dbReference type="Pfam" id="PF01494"/>
    </source>
</evidence>
<name>A0A918ZM30_9ACTN</name>
<dbReference type="SUPFAM" id="SSF51905">
    <property type="entry name" value="FAD/NAD(P)-binding domain"/>
    <property type="match status" value="1"/>
</dbReference>
<evidence type="ECO:0000313" key="6">
    <source>
        <dbReference type="EMBL" id="GHE58203.1"/>
    </source>
</evidence>
<dbReference type="InterPro" id="IPR002938">
    <property type="entry name" value="FAD-bd"/>
</dbReference>
<dbReference type="PANTHER" id="PTHR43004:SF19">
    <property type="entry name" value="BINDING MONOOXYGENASE, PUTATIVE (JCVI)-RELATED"/>
    <property type="match status" value="1"/>
</dbReference>
<dbReference type="Pfam" id="PF01494">
    <property type="entry name" value="FAD_binding_3"/>
    <property type="match status" value="1"/>
</dbReference>
<keyword evidence="2" id="KW-0285">Flavoprotein</keyword>
<sequence>MVDEVTGIEAIEAEVVVVGAGPTGLMLACELAQAGVDTLVLEQLAQRVEQVKGGGIQPRTAELLEMRGLLEPLEKRAPVRGAVGGHFATLPVPLDCSPWNTRHPYPIGLAQWEIEEVLEERATALGARILRGAAVTAVTQDADGVTAETADDRRVRAGWLVACDGGHSTVRRLVGASFPGRPGTRPGVLADVRLSSVSELVPREIGHMNTMMRQAGGYWAMTVPMRAGWYRFTFGPVGEGAVDRDTPVSREEIATALEALYGPETVLAEVKNSSRFTDATRQVEQYRQGRVLFAGDAAHIHPPLGGQGLNLGVQDAFNLGWKLAATVQGRAPEGLLDSYHTERHPVAAQVLHHTSAQRVLADPNPSEDVAALRDIVVDLLRLPDTNRHLAGLVSGLALAYPLPGDSGDSDGSDGSDGDGSGSHPLTGQRVPDVELITADGDLPVRLSALFREGHAVLLDLAGDLPQGLRLPERVDAVRAGYALGAEPLGADVLLIRPDGYVCWAATGPADPDALLAAIARHLVRPDAA</sequence>
<proteinExistence type="predicted"/>
<keyword evidence="7" id="KW-1185">Reference proteome</keyword>
<dbReference type="Proteomes" id="UP000641386">
    <property type="component" value="Unassembled WGS sequence"/>
</dbReference>
<dbReference type="InterPro" id="IPR036188">
    <property type="entry name" value="FAD/NAD-bd_sf"/>
</dbReference>
<keyword evidence="3" id="KW-0274">FAD</keyword>
<dbReference type="RefSeq" id="WP_268256727.1">
    <property type="nucleotide sequence ID" value="NZ_BNBC01000003.1"/>
</dbReference>
<dbReference type="Gene3D" id="3.50.50.60">
    <property type="entry name" value="FAD/NAD(P)-binding domain"/>
    <property type="match status" value="2"/>
</dbReference>
<dbReference type="Pfam" id="PF21274">
    <property type="entry name" value="Rng_hyd_C"/>
    <property type="match status" value="1"/>
</dbReference>
<evidence type="ECO:0000256" key="1">
    <source>
        <dbReference type="ARBA" id="ARBA00001974"/>
    </source>
</evidence>
<accession>A0A918ZM30</accession>
<dbReference type="PRINTS" id="PR00420">
    <property type="entry name" value="RNGMNOXGNASE"/>
</dbReference>
<evidence type="ECO:0000256" key="2">
    <source>
        <dbReference type="ARBA" id="ARBA00022630"/>
    </source>
</evidence>